<gene>
    <name evidence="2" type="ORF">S58_03750</name>
</gene>
<proteinExistence type="predicted"/>
<evidence type="ECO:0000313" key="3">
    <source>
        <dbReference type="Proteomes" id="UP000011841"/>
    </source>
</evidence>
<feature type="chain" id="PRO_5004061474" evidence="1">
    <location>
        <begin position="23"/>
        <end position="104"/>
    </location>
</feature>
<name>M4Z1D0_9BRAD</name>
<sequence>MMLAGTALAAAVVISISAGARAEQATGAQLQTVQSDTATDLSAQRRPRRIPIYPRDEGHWEPDVAPRYNPGPNAVRVCDATYVPEHRPSGTVIVPHMSCYWRRG</sequence>
<dbReference type="STRING" id="1245469.S58_03750"/>
<dbReference type="Proteomes" id="UP000011841">
    <property type="component" value="Chromosome"/>
</dbReference>
<keyword evidence="3" id="KW-1185">Reference proteome</keyword>
<dbReference type="KEGG" id="aol:S58_03750"/>
<evidence type="ECO:0000313" key="2">
    <source>
        <dbReference type="EMBL" id="BAM86391.1"/>
    </source>
</evidence>
<dbReference type="EMBL" id="AP012603">
    <property type="protein sequence ID" value="BAM86391.1"/>
    <property type="molecule type" value="Genomic_DNA"/>
</dbReference>
<organism evidence="2 3">
    <name type="scientific">Bradyrhizobium oligotrophicum S58</name>
    <dbReference type="NCBI Taxonomy" id="1245469"/>
    <lineage>
        <taxon>Bacteria</taxon>
        <taxon>Pseudomonadati</taxon>
        <taxon>Pseudomonadota</taxon>
        <taxon>Alphaproteobacteria</taxon>
        <taxon>Hyphomicrobiales</taxon>
        <taxon>Nitrobacteraceae</taxon>
        <taxon>Bradyrhizobium</taxon>
    </lineage>
</organism>
<evidence type="ECO:0000256" key="1">
    <source>
        <dbReference type="SAM" id="SignalP"/>
    </source>
</evidence>
<protein>
    <submittedName>
        <fullName evidence="2">Uncharacterized protein</fullName>
    </submittedName>
</protein>
<feature type="signal peptide" evidence="1">
    <location>
        <begin position="1"/>
        <end position="22"/>
    </location>
</feature>
<dbReference type="PATRIC" id="fig|1245469.3.peg.378"/>
<dbReference type="eggNOG" id="ENOG502ZYRA">
    <property type="taxonomic scope" value="Bacteria"/>
</dbReference>
<dbReference type="AlphaFoldDB" id="M4Z1D0"/>
<dbReference type="HOGENOM" id="CLU_173327_0_0_5"/>
<keyword evidence="1" id="KW-0732">Signal</keyword>
<reference evidence="2 3" key="1">
    <citation type="journal article" date="2013" name="Appl. Environ. Microbiol.">
        <title>Genome analysis suggests that the soil oligotrophic bacterium Agromonas oligotrophica (Bradyrhizobium oligotrophicum) is a nitrogen-fixing symbiont of Aeschynomene indica.</title>
        <authorList>
            <person name="Okubo T."/>
            <person name="Fukushima S."/>
            <person name="Itakura M."/>
            <person name="Oshima K."/>
            <person name="Longtonglang A."/>
            <person name="Teaumroong N."/>
            <person name="Mitsui H."/>
            <person name="Hattori M."/>
            <person name="Hattori R."/>
            <person name="Hattori T."/>
            <person name="Minamisawa K."/>
        </authorList>
    </citation>
    <scope>NUCLEOTIDE SEQUENCE [LARGE SCALE GENOMIC DNA]</scope>
    <source>
        <strain evidence="2 3">S58</strain>
    </source>
</reference>
<accession>M4Z1D0</accession>